<keyword evidence="2" id="KW-0812">Transmembrane</keyword>
<organism evidence="3 4">
    <name type="scientific">Acaulospora morrowiae</name>
    <dbReference type="NCBI Taxonomy" id="94023"/>
    <lineage>
        <taxon>Eukaryota</taxon>
        <taxon>Fungi</taxon>
        <taxon>Fungi incertae sedis</taxon>
        <taxon>Mucoromycota</taxon>
        <taxon>Glomeromycotina</taxon>
        <taxon>Glomeromycetes</taxon>
        <taxon>Diversisporales</taxon>
        <taxon>Acaulosporaceae</taxon>
        <taxon>Acaulospora</taxon>
    </lineage>
</organism>
<dbReference type="Proteomes" id="UP000789342">
    <property type="component" value="Unassembled WGS sequence"/>
</dbReference>
<protein>
    <submittedName>
        <fullName evidence="3">4243_t:CDS:1</fullName>
    </submittedName>
</protein>
<feature type="transmembrane region" description="Helical" evidence="2">
    <location>
        <begin position="193"/>
        <end position="213"/>
    </location>
</feature>
<feature type="transmembrane region" description="Helical" evidence="2">
    <location>
        <begin position="219"/>
        <end position="241"/>
    </location>
</feature>
<gene>
    <name evidence="3" type="ORF">AMORRO_LOCUS12730</name>
</gene>
<dbReference type="EMBL" id="CAJVPV010019665">
    <property type="protein sequence ID" value="CAG8711783.1"/>
    <property type="molecule type" value="Genomic_DNA"/>
</dbReference>
<proteinExistence type="predicted"/>
<feature type="region of interest" description="Disordered" evidence="1">
    <location>
        <begin position="1"/>
        <end position="32"/>
    </location>
</feature>
<dbReference type="AlphaFoldDB" id="A0A9N9N7V6"/>
<evidence type="ECO:0000256" key="2">
    <source>
        <dbReference type="SAM" id="Phobius"/>
    </source>
</evidence>
<keyword evidence="2" id="KW-0472">Membrane</keyword>
<sequence>MTQSESRDYLTPSNMLEQKNRQEGRIASPPKSPVFQTNLSDLQEAISSAFQSFYECKIATSDEYLRKKLDKIANEDGVFYIATVQSIKHSNQIMSHAESVINYINKMKTAIIDANHHTIPKGLIRDCVDIKESVKGLRNDYDGVLRRLGYIQEELRRHKCDLSERIEEIPYYKTQLLIHQKKSIVHNLRSKNLFLFGGGVMFGAILIVICALGDVNESIVLPINLTMLMLGFVLVGVGIIFRISSCLHARESDRIDEELEYTSKLTATTNDKETRMIELNLIDVIFQLKMILAYWKKYQSNLENIAVELGHGDHVLSEQIEELWLTIKDRCETYNRVVGSILDHVDSVQGRQEREKKL</sequence>
<dbReference type="OrthoDB" id="2394455at2759"/>
<keyword evidence="4" id="KW-1185">Reference proteome</keyword>
<evidence type="ECO:0000256" key="1">
    <source>
        <dbReference type="SAM" id="MobiDB-lite"/>
    </source>
</evidence>
<name>A0A9N9N7V6_9GLOM</name>
<keyword evidence="2" id="KW-1133">Transmembrane helix</keyword>
<evidence type="ECO:0000313" key="4">
    <source>
        <dbReference type="Proteomes" id="UP000789342"/>
    </source>
</evidence>
<accession>A0A9N9N7V6</accession>
<comment type="caution">
    <text evidence="3">The sequence shown here is derived from an EMBL/GenBank/DDBJ whole genome shotgun (WGS) entry which is preliminary data.</text>
</comment>
<reference evidence="3" key="1">
    <citation type="submission" date="2021-06" db="EMBL/GenBank/DDBJ databases">
        <authorList>
            <person name="Kallberg Y."/>
            <person name="Tangrot J."/>
            <person name="Rosling A."/>
        </authorList>
    </citation>
    <scope>NUCLEOTIDE SEQUENCE</scope>
    <source>
        <strain evidence="3">CL551</strain>
    </source>
</reference>
<evidence type="ECO:0000313" key="3">
    <source>
        <dbReference type="EMBL" id="CAG8711783.1"/>
    </source>
</evidence>